<evidence type="ECO:0008006" key="3">
    <source>
        <dbReference type="Google" id="ProtNLM"/>
    </source>
</evidence>
<organism evidence="1 2">
    <name type="scientific">Winogradskyella marina</name>
    <dbReference type="NCBI Taxonomy" id="2785530"/>
    <lineage>
        <taxon>Bacteria</taxon>
        <taxon>Pseudomonadati</taxon>
        <taxon>Bacteroidota</taxon>
        <taxon>Flavobacteriia</taxon>
        <taxon>Flavobacteriales</taxon>
        <taxon>Flavobacteriaceae</taxon>
        <taxon>Winogradskyella</taxon>
    </lineage>
</organism>
<comment type="caution">
    <text evidence="1">The sequence shown here is derived from an EMBL/GenBank/DDBJ whole genome shotgun (WGS) entry which is preliminary data.</text>
</comment>
<reference evidence="1 2" key="1">
    <citation type="submission" date="2020-11" db="EMBL/GenBank/DDBJ databases">
        <title>Winogradskyella marina sp. nov., isolated from marine sediment.</title>
        <authorList>
            <person name="Bo J."/>
            <person name="Wang S."/>
            <person name="Song X."/>
            <person name="Du Z."/>
        </authorList>
    </citation>
    <scope>NUCLEOTIDE SEQUENCE [LARGE SCALE GENOMIC DNA]</scope>
    <source>
        <strain evidence="1 2">F6397</strain>
    </source>
</reference>
<dbReference type="Proteomes" id="UP000611215">
    <property type="component" value="Unassembled WGS sequence"/>
</dbReference>
<dbReference type="Gene3D" id="3.40.50.2000">
    <property type="entry name" value="Glycogen Phosphorylase B"/>
    <property type="match status" value="2"/>
</dbReference>
<proteinExistence type="predicted"/>
<gene>
    <name evidence="1" type="ORF">ITJ86_01290</name>
</gene>
<protein>
    <recommendedName>
        <fullName evidence="3">Glycosyltransferase family 4 protein</fullName>
    </recommendedName>
</protein>
<name>A0ABS0EDJ1_9FLAO</name>
<keyword evidence="2" id="KW-1185">Reference proteome</keyword>
<dbReference type="RefSeq" id="WP_195869792.1">
    <property type="nucleotide sequence ID" value="NZ_JADOET010000001.1"/>
</dbReference>
<evidence type="ECO:0000313" key="2">
    <source>
        <dbReference type="Proteomes" id="UP000611215"/>
    </source>
</evidence>
<sequence length="384" mass="43626">MTILIVAKSYNQQSARAIQMRRVVDALNTYIDANIILITQGDNSEDFESNNFKKININSAFNPKTSRIKQRFFSGLSNFDQNFIEESVKVIDGIVKSQQVDVLLTVSTPIECHNIGLIIKTRNPKIKWISFFSDLWPSHIVPKPLYRKKMGSKKDIDFMSQVAEYSDVIVTPSKYTLEVLKENISSIKAKLETINHCGRDLQHYESKNELSGYLVHSGFLQKERISEDLILAIKKFENDPTFKGFIHIGKYHSNLTKLIKKHNCKKILLIGSVPEELAGSLQEMCHVSMVIEAPMKKRSPFLPSKITDALLFSDKVVCISPEQSALSDMSRKWSGVFAATYDKDKIYNVIKTALASDETIPMELLREISPKTIAAKYLKILQTQ</sequence>
<dbReference type="SUPFAM" id="SSF53756">
    <property type="entry name" value="UDP-Glycosyltransferase/glycogen phosphorylase"/>
    <property type="match status" value="1"/>
</dbReference>
<dbReference type="EMBL" id="JADOET010000001">
    <property type="protein sequence ID" value="MBF8148510.1"/>
    <property type="molecule type" value="Genomic_DNA"/>
</dbReference>
<evidence type="ECO:0000313" key="1">
    <source>
        <dbReference type="EMBL" id="MBF8148510.1"/>
    </source>
</evidence>
<accession>A0ABS0EDJ1</accession>